<dbReference type="Proteomes" id="UP000275356">
    <property type="component" value="Unassembled WGS sequence"/>
</dbReference>
<gene>
    <name evidence="2" type="ORF">EDD28_0070</name>
</gene>
<keyword evidence="3" id="KW-1185">Reference proteome</keyword>
<comment type="caution">
    <text evidence="2">The sequence shown here is derived from an EMBL/GenBank/DDBJ whole genome shotgun (WGS) entry which is preliminary data.</text>
</comment>
<organism evidence="2 3">
    <name type="scientific">Salana multivorans</name>
    <dbReference type="NCBI Taxonomy" id="120377"/>
    <lineage>
        <taxon>Bacteria</taxon>
        <taxon>Bacillati</taxon>
        <taxon>Actinomycetota</taxon>
        <taxon>Actinomycetes</taxon>
        <taxon>Micrococcales</taxon>
        <taxon>Beutenbergiaceae</taxon>
        <taxon>Salana</taxon>
    </lineage>
</organism>
<sequence length="149" mass="16376">MASVVSPHRLNHLVSTLPGVKSEVWEAATALGVKAEAYLRSGPYSEGNSEIKVQWDSPDLTPGRDFTQDAWVLLVDPAAYSIEYGFGRGDDGEFLYAGAKSNAPLRRAVGDKPVNIKDRAKVRLRRRNLRSRRSGRSKGVPWAPSPSRS</sequence>
<feature type="compositionally biased region" description="Basic residues" evidence="1">
    <location>
        <begin position="125"/>
        <end position="136"/>
    </location>
</feature>
<proteinExistence type="predicted"/>
<reference evidence="2 3" key="1">
    <citation type="submission" date="2018-11" db="EMBL/GenBank/DDBJ databases">
        <title>Sequencing the genomes of 1000 actinobacteria strains.</title>
        <authorList>
            <person name="Klenk H.-P."/>
        </authorList>
    </citation>
    <scope>NUCLEOTIDE SEQUENCE [LARGE SCALE GENOMIC DNA]</scope>
    <source>
        <strain evidence="2 3">DSM 13521</strain>
    </source>
</reference>
<name>A0A3N2D7U1_9MICO</name>
<evidence type="ECO:0000256" key="1">
    <source>
        <dbReference type="SAM" id="MobiDB-lite"/>
    </source>
</evidence>
<evidence type="ECO:0000313" key="2">
    <source>
        <dbReference type="EMBL" id="ROR95514.1"/>
    </source>
</evidence>
<accession>A0A3N2D7U1</accession>
<evidence type="ECO:0000313" key="3">
    <source>
        <dbReference type="Proteomes" id="UP000275356"/>
    </source>
</evidence>
<protein>
    <submittedName>
        <fullName evidence="2">Uncharacterized protein</fullName>
    </submittedName>
</protein>
<dbReference type="AlphaFoldDB" id="A0A3N2D7U1"/>
<dbReference type="RefSeq" id="WP_123737825.1">
    <property type="nucleotide sequence ID" value="NZ_RKHQ01000001.1"/>
</dbReference>
<feature type="region of interest" description="Disordered" evidence="1">
    <location>
        <begin position="125"/>
        <end position="149"/>
    </location>
</feature>
<dbReference type="EMBL" id="RKHQ01000001">
    <property type="protein sequence ID" value="ROR95514.1"/>
    <property type="molecule type" value="Genomic_DNA"/>
</dbReference>